<dbReference type="AlphaFoldDB" id="A0AAE8MM82"/>
<proteinExistence type="predicted"/>
<evidence type="ECO:0000313" key="2">
    <source>
        <dbReference type="EMBL" id="SPJ87899.1"/>
    </source>
</evidence>
<feature type="domain" description="2EXR" evidence="1">
    <location>
        <begin position="5"/>
        <end position="108"/>
    </location>
</feature>
<keyword evidence="3" id="KW-1185">Reference proteome</keyword>
<name>A0AAE8MM82_9HYPO</name>
<evidence type="ECO:0000259" key="1">
    <source>
        <dbReference type="Pfam" id="PF20150"/>
    </source>
</evidence>
<accession>A0AAE8MM82</accession>
<dbReference type="Pfam" id="PF20150">
    <property type="entry name" value="2EXR"/>
    <property type="match status" value="1"/>
</dbReference>
<dbReference type="EMBL" id="ONZP01000584">
    <property type="protein sequence ID" value="SPJ87899.1"/>
    <property type="molecule type" value="Genomic_DNA"/>
</dbReference>
<organism evidence="2 3">
    <name type="scientific">Fusarium torulosum</name>
    <dbReference type="NCBI Taxonomy" id="33205"/>
    <lineage>
        <taxon>Eukaryota</taxon>
        <taxon>Fungi</taxon>
        <taxon>Dikarya</taxon>
        <taxon>Ascomycota</taxon>
        <taxon>Pezizomycotina</taxon>
        <taxon>Sordariomycetes</taxon>
        <taxon>Hypocreomycetidae</taxon>
        <taxon>Hypocreales</taxon>
        <taxon>Nectriaceae</taxon>
        <taxon>Fusarium</taxon>
    </lineage>
</organism>
<comment type="caution">
    <text evidence="2">The sequence shown here is derived from an EMBL/GenBank/DDBJ whole genome shotgun (WGS) entry which is preliminary data.</text>
</comment>
<evidence type="ECO:0000313" key="3">
    <source>
        <dbReference type="Proteomes" id="UP001187734"/>
    </source>
</evidence>
<gene>
    <name evidence="2" type="ORF">FTOL_12368</name>
</gene>
<dbReference type="Proteomes" id="UP001187734">
    <property type="component" value="Unassembled WGS sequence"/>
</dbReference>
<sequence>MLDSFQYFESLPTELQMEIWSFAVRPTSPGVQIFSLVSYHRSTPHEYRGLEAHQVATYHLEAPKWAFGSGHNFNAFDGPTASWTKNNPSTYLVDSGLSRACRRSNHAIRHKLGSINPVVIPTRVRSVGLNIEASTLEKFALQQRSIIVSPSQDLFILQLDDPDMFNWSLVDDAIPNNMDPNQIHIRHVGWQYHPIWASSLHESPWIGSLDSLCCYMIYGARFRGLETLWLINYRIKRKHWVPKQKELDRAAPKVFETTKFRLVEVLADEEERLDESSTQLQWNEATNDETAYAFEDFLAFVYQLRRLVSHSLLSTLTLPTAKPKLSIKILAYEDR</sequence>
<reference evidence="2" key="1">
    <citation type="submission" date="2018-03" db="EMBL/GenBank/DDBJ databases">
        <authorList>
            <person name="Guldener U."/>
        </authorList>
    </citation>
    <scope>NUCLEOTIDE SEQUENCE</scope>
</reference>
<dbReference type="InterPro" id="IPR045518">
    <property type="entry name" value="2EXR"/>
</dbReference>
<protein>
    <recommendedName>
        <fullName evidence="1">2EXR domain-containing protein</fullName>
    </recommendedName>
</protein>